<name>A0A1B1URP6_9BRAD</name>
<dbReference type="Proteomes" id="UP000092839">
    <property type="component" value="Chromosome"/>
</dbReference>
<evidence type="ECO:0000313" key="3">
    <source>
        <dbReference type="Proteomes" id="UP000092839"/>
    </source>
</evidence>
<dbReference type="KEGG" id="bic:LMTR13_09355"/>
<evidence type="ECO:0000313" key="2">
    <source>
        <dbReference type="EMBL" id="ANW05425.1"/>
    </source>
</evidence>
<organism evidence="2 3">
    <name type="scientific">Bradyrhizobium icense</name>
    <dbReference type="NCBI Taxonomy" id="1274631"/>
    <lineage>
        <taxon>Bacteria</taxon>
        <taxon>Pseudomonadati</taxon>
        <taxon>Pseudomonadota</taxon>
        <taxon>Alphaproteobacteria</taxon>
        <taxon>Hyphomicrobiales</taxon>
        <taxon>Nitrobacteraceae</taxon>
        <taxon>Bradyrhizobium</taxon>
    </lineage>
</organism>
<dbReference type="EMBL" id="CP016428">
    <property type="protein sequence ID" value="ANW05425.1"/>
    <property type="molecule type" value="Genomic_DNA"/>
</dbReference>
<accession>A0A1B1URP6</accession>
<gene>
    <name evidence="2" type="ORF">LMTR13_09355</name>
</gene>
<sequence>MSILTGVLLFLPAAAMAQPERLFKLSDSQNISCSRNLSRGKLRTATCTTFTYLFNTRTSEYFRCQMSLAATRDKREVLIVLTDGGCAKQQRVFSAESSYDFDATETEPTNMNSFFGHGGHSVWVADTTRRKMRGCITISSEIGSNVSKCLDMKFE</sequence>
<reference evidence="2 3" key="1">
    <citation type="submission" date="2016-07" db="EMBL/GenBank/DDBJ databases">
        <title>Complete genome sequence of Bradyrhizobium icense LMTR 13T, a potential inoculant strain isolated from lima bean (Phaseolus lunatus) in Peru.</title>
        <authorList>
            <person name="Ormeno-Orrillo E."/>
            <person name="Duran D."/>
            <person name="Rogel M.A."/>
            <person name="Rey L."/>
            <person name="Imperial J."/>
            <person name="Ruiz-Argueso T."/>
            <person name="Martinez-Romero E."/>
        </authorList>
    </citation>
    <scope>NUCLEOTIDE SEQUENCE [LARGE SCALE GENOMIC DNA]</scope>
    <source>
        <strain evidence="2 3">LMTR 13</strain>
    </source>
</reference>
<proteinExistence type="predicted"/>
<feature type="signal peptide" evidence="1">
    <location>
        <begin position="1"/>
        <end position="17"/>
    </location>
</feature>
<feature type="chain" id="PRO_5008530817" evidence="1">
    <location>
        <begin position="18"/>
        <end position="155"/>
    </location>
</feature>
<dbReference type="AlphaFoldDB" id="A0A1B1URP6"/>
<keyword evidence="1" id="KW-0732">Signal</keyword>
<protein>
    <submittedName>
        <fullName evidence="2">Uncharacterized protein</fullName>
    </submittedName>
</protein>
<evidence type="ECO:0000256" key="1">
    <source>
        <dbReference type="SAM" id="SignalP"/>
    </source>
</evidence>
<keyword evidence="3" id="KW-1185">Reference proteome</keyword>